<evidence type="ECO:0000313" key="3">
    <source>
        <dbReference type="Proteomes" id="UP000560658"/>
    </source>
</evidence>
<comment type="caution">
    <text evidence="2">The sequence shown here is derived from an EMBL/GenBank/DDBJ whole genome shotgun (WGS) entry which is preliminary data.</text>
</comment>
<sequence length="88" mass="9397">MATENQNVKYVVTRSPKSMGAAIALAFFFGPLGMLYATIPGAIVMFFVNLIVGLLTLGLGLLITFPIGIIWAAVATSTYNKKLISGRM</sequence>
<organism evidence="2 3">
    <name type="scientific">Bacteroides reticulotermitis</name>
    <dbReference type="NCBI Taxonomy" id="1133319"/>
    <lineage>
        <taxon>Bacteria</taxon>
        <taxon>Pseudomonadati</taxon>
        <taxon>Bacteroidota</taxon>
        <taxon>Bacteroidia</taxon>
        <taxon>Bacteroidales</taxon>
        <taxon>Bacteroidaceae</taxon>
        <taxon>Bacteroides</taxon>
    </lineage>
</organism>
<keyword evidence="1" id="KW-1133">Transmembrane helix</keyword>
<feature type="transmembrane region" description="Helical" evidence="1">
    <location>
        <begin position="21"/>
        <end position="48"/>
    </location>
</feature>
<accession>A0A840CXK5</accession>
<name>A0A840CXK5_9BACE</name>
<dbReference type="EMBL" id="JACIER010000002">
    <property type="protein sequence ID" value="MBB4042838.1"/>
    <property type="molecule type" value="Genomic_DNA"/>
</dbReference>
<evidence type="ECO:0000313" key="2">
    <source>
        <dbReference type="EMBL" id="MBB4042838.1"/>
    </source>
</evidence>
<feature type="transmembrane region" description="Helical" evidence="1">
    <location>
        <begin position="54"/>
        <end position="79"/>
    </location>
</feature>
<gene>
    <name evidence="2" type="ORF">GGR06_000603</name>
</gene>
<dbReference type="AlphaFoldDB" id="A0A840CXK5"/>
<keyword evidence="1" id="KW-0472">Membrane</keyword>
<dbReference type="RefSeq" id="WP_044164000.1">
    <property type="nucleotide sequence ID" value="NZ_JACIER010000002.1"/>
</dbReference>
<proteinExistence type="predicted"/>
<keyword evidence="3" id="KW-1185">Reference proteome</keyword>
<keyword evidence="1" id="KW-0812">Transmembrane</keyword>
<protein>
    <submittedName>
        <fullName evidence="2">Uncharacterized protein</fullName>
    </submittedName>
</protein>
<dbReference type="Proteomes" id="UP000560658">
    <property type="component" value="Unassembled WGS sequence"/>
</dbReference>
<evidence type="ECO:0000256" key="1">
    <source>
        <dbReference type="SAM" id="Phobius"/>
    </source>
</evidence>
<reference evidence="2" key="1">
    <citation type="submission" date="2020-08" db="EMBL/GenBank/DDBJ databases">
        <title>Genomic Encyclopedia of Type Strains, Phase IV (KMG-IV): sequencing the most valuable type-strain genomes for metagenomic binning, comparative biology and taxonomic classification.</title>
        <authorList>
            <person name="Goeker M."/>
        </authorList>
    </citation>
    <scope>NUCLEOTIDE SEQUENCE [LARGE SCALE GENOMIC DNA]</scope>
    <source>
        <strain evidence="2">DSM 105720</strain>
    </source>
</reference>